<sequence>MRDRGCQLAIPTPPSRSPVSSVGTNKLDGGVGIADCGPDPASESLVDSELGPLIGCSNPSTEVSGVLCGYRRPQWSGRDRRLAAPTFFSLSIFFI</sequence>
<evidence type="ECO:0000313" key="3">
    <source>
        <dbReference type="Proteomes" id="UP000233551"/>
    </source>
</evidence>
<keyword evidence="3" id="KW-1185">Reference proteome</keyword>
<comment type="caution">
    <text evidence="2">The sequence shown here is derived from an EMBL/GenBank/DDBJ whole genome shotgun (WGS) entry which is preliminary data.</text>
</comment>
<feature type="region of interest" description="Disordered" evidence="1">
    <location>
        <begin position="1"/>
        <end position="26"/>
    </location>
</feature>
<evidence type="ECO:0000256" key="1">
    <source>
        <dbReference type="SAM" id="MobiDB-lite"/>
    </source>
</evidence>
<dbReference type="EMBL" id="PGOL01001001">
    <property type="protein sequence ID" value="PKI61861.1"/>
    <property type="molecule type" value="Genomic_DNA"/>
</dbReference>
<dbReference type="AlphaFoldDB" id="A0A2I0JZV8"/>
<evidence type="ECO:0000313" key="2">
    <source>
        <dbReference type="EMBL" id="PKI61861.1"/>
    </source>
</evidence>
<proteinExistence type="predicted"/>
<reference evidence="2 3" key="1">
    <citation type="submission" date="2017-11" db="EMBL/GenBank/DDBJ databases">
        <title>De-novo sequencing of pomegranate (Punica granatum L.) genome.</title>
        <authorList>
            <person name="Akparov Z."/>
            <person name="Amiraslanov A."/>
            <person name="Hajiyeva S."/>
            <person name="Abbasov M."/>
            <person name="Kaur K."/>
            <person name="Hamwieh A."/>
            <person name="Solovyev V."/>
            <person name="Salamov A."/>
            <person name="Braich B."/>
            <person name="Kosarev P."/>
            <person name="Mahmoud A."/>
            <person name="Hajiyev E."/>
            <person name="Babayeva S."/>
            <person name="Izzatullayeva V."/>
            <person name="Mammadov A."/>
            <person name="Mammadov A."/>
            <person name="Sharifova S."/>
            <person name="Ojaghi J."/>
            <person name="Eynullazada K."/>
            <person name="Bayramov B."/>
            <person name="Abdulazimova A."/>
            <person name="Shahmuradov I."/>
        </authorList>
    </citation>
    <scope>NUCLEOTIDE SEQUENCE [LARGE SCALE GENOMIC DNA]</scope>
    <source>
        <strain evidence="3">cv. AG2017</strain>
        <tissue evidence="2">Leaf</tissue>
    </source>
</reference>
<dbReference type="Proteomes" id="UP000233551">
    <property type="component" value="Unassembled WGS sequence"/>
</dbReference>
<gene>
    <name evidence="2" type="ORF">CRG98_017759</name>
</gene>
<name>A0A2I0JZV8_PUNGR</name>
<organism evidence="2 3">
    <name type="scientific">Punica granatum</name>
    <name type="common">Pomegranate</name>
    <dbReference type="NCBI Taxonomy" id="22663"/>
    <lineage>
        <taxon>Eukaryota</taxon>
        <taxon>Viridiplantae</taxon>
        <taxon>Streptophyta</taxon>
        <taxon>Embryophyta</taxon>
        <taxon>Tracheophyta</taxon>
        <taxon>Spermatophyta</taxon>
        <taxon>Magnoliopsida</taxon>
        <taxon>eudicotyledons</taxon>
        <taxon>Gunneridae</taxon>
        <taxon>Pentapetalae</taxon>
        <taxon>rosids</taxon>
        <taxon>malvids</taxon>
        <taxon>Myrtales</taxon>
        <taxon>Lythraceae</taxon>
        <taxon>Punica</taxon>
    </lineage>
</organism>
<protein>
    <submittedName>
        <fullName evidence="2">Uncharacterized protein</fullName>
    </submittedName>
</protein>
<accession>A0A2I0JZV8</accession>